<dbReference type="InterPro" id="IPR000519">
    <property type="entry name" value="P_trefoil_dom"/>
</dbReference>
<feature type="disulfide bond" evidence="12">
    <location>
        <begin position="32"/>
        <end position="58"/>
    </location>
</feature>
<keyword evidence="5" id="KW-0272">Extracellular matrix</keyword>
<dbReference type="Pfam" id="PF00088">
    <property type="entry name" value="Trefoil"/>
    <property type="match status" value="1"/>
</dbReference>
<dbReference type="KEGG" id="hai:109377324"/>
<reference evidence="16" key="1">
    <citation type="submission" date="2025-08" db="UniProtKB">
        <authorList>
            <consortium name="RefSeq"/>
        </authorList>
    </citation>
    <scope>IDENTIFICATION</scope>
    <source>
        <tissue evidence="16">Muscle</tissue>
    </source>
</reference>
<dbReference type="GO" id="GO:0030277">
    <property type="term" value="P:maintenance of gastrointestinal epithelium"/>
    <property type="evidence" value="ECO:0007669"/>
    <property type="project" value="TreeGrafter"/>
</dbReference>
<evidence type="ECO:0000313" key="15">
    <source>
        <dbReference type="Proteomes" id="UP000694851"/>
    </source>
</evidence>
<dbReference type="PROSITE" id="PS51448">
    <property type="entry name" value="P_TREFOIL_2"/>
    <property type="match status" value="1"/>
</dbReference>
<feature type="disulfide bond" evidence="12">
    <location>
        <begin position="42"/>
        <end position="57"/>
    </location>
</feature>
<dbReference type="GO" id="GO:0005615">
    <property type="term" value="C:extracellular space"/>
    <property type="evidence" value="ECO:0007669"/>
    <property type="project" value="TreeGrafter"/>
</dbReference>
<dbReference type="PANTHER" id="PTHR13826">
    <property type="entry name" value="INTESTINAL TREFOIL FACTOR-RELATED"/>
    <property type="match status" value="1"/>
</dbReference>
<dbReference type="AlphaFoldDB" id="A0A8B7QLX1"/>
<evidence type="ECO:0000256" key="9">
    <source>
        <dbReference type="ARBA" id="ARBA00037501"/>
    </source>
</evidence>
<accession>A0A8B7QLX1</accession>
<dbReference type="InterPro" id="IPR044913">
    <property type="entry name" value="P_trefoil_dom_sf"/>
</dbReference>
<dbReference type="GO" id="GO:0005737">
    <property type="term" value="C:cytoplasm"/>
    <property type="evidence" value="ECO:0007669"/>
    <property type="project" value="UniProtKB-SubCell"/>
</dbReference>
<evidence type="ECO:0000256" key="4">
    <source>
        <dbReference type="ARBA" id="ARBA00022525"/>
    </source>
</evidence>
<dbReference type="SMART" id="SM00018">
    <property type="entry name" value="PD"/>
    <property type="match status" value="1"/>
</dbReference>
<feature type="domain" description="P-type" evidence="14">
    <location>
        <begin position="30"/>
        <end position="73"/>
    </location>
</feature>
<evidence type="ECO:0000256" key="1">
    <source>
        <dbReference type="ARBA" id="ARBA00004496"/>
    </source>
</evidence>
<organism evidence="15 16">
    <name type="scientific">Hipposideros armiger</name>
    <name type="common">Great Himalayan leaf-nosed bat</name>
    <dbReference type="NCBI Taxonomy" id="186990"/>
    <lineage>
        <taxon>Eukaryota</taxon>
        <taxon>Metazoa</taxon>
        <taxon>Chordata</taxon>
        <taxon>Craniata</taxon>
        <taxon>Vertebrata</taxon>
        <taxon>Euteleostomi</taxon>
        <taxon>Mammalia</taxon>
        <taxon>Eutheria</taxon>
        <taxon>Laurasiatheria</taxon>
        <taxon>Chiroptera</taxon>
        <taxon>Yinpterochiroptera</taxon>
        <taxon>Rhinolophoidea</taxon>
        <taxon>Hipposideridae</taxon>
        <taxon>Hipposideros</taxon>
    </lineage>
</organism>
<comment type="function">
    <text evidence="9">Involved in the maintenance and repair of the intestinal mucosa. Promotes the mobility of epithelial cells in healing processes (motogen).</text>
</comment>
<keyword evidence="15" id="KW-1185">Reference proteome</keyword>
<evidence type="ECO:0000256" key="3">
    <source>
        <dbReference type="ARBA" id="ARBA00022490"/>
    </source>
</evidence>
<evidence type="ECO:0000256" key="6">
    <source>
        <dbReference type="ARBA" id="ARBA00022729"/>
    </source>
</evidence>
<proteinExistence type="predicted"/>
<protein>
    <recommendedName>
        <fullName evidence="10">Trefoil factor 3</fullName>
    </recommendedName>
    <alternativeName>
        <fullName evidence="11">Intestinal trefoil factor</fullName>
    </alternativeName>
</protein>
<dbReference type="InterPro" id="IPR017957">
    <property type="entry name" value="P_trefoil_CS"/>
</dbReference>
<feature type="signal peptide" evidence="13">
    <location>
        <begin position="1"/>
        <end position="22"/>
    </location>
</feature>
<dbReference type="SUPFAM" id="SSF57492">
    <property type="entry name" value="Trefoil"/>
    <property type="match status" value="1"/>
</dbReference>
<dbReference type="FunFam" id="4.10.110.10:FF:000001">
    <property type="entry name" value="Trefoil factor 3"/>
    <property type="match status" value="1"/>
</dbReference>
<evidence type="ECO:0000313" key="16">
    <source>
        <dbReference type="RefSeq" id="XP_019489177.1"/>
    </source>
</evidence>
<keyword evidence="3" id="KW-0963">Cytoplasm</keyword>
<evidence type="ECO:0000259" key="14">
    <source>
        <dbReference type="PROSITE" id="PS51448"/>
    </source>
</evidence>
<evidence type="ECO:0000256" key="13">
    <source>
        <dbReference type="SAM" id="SignalP"/>
    </source>
</evidence>
<gene>
    <name evidence="16" type="primary">LOC109377324</name>
</gene>
<evidence type="ECO:0000256" key="11">
    <source>
        <dbReference type="ARBA" id="ARBA00041357"/>
    </source>
</evidence>
<evidence type="ECO:0000256" key="5">
    <source>
        <dbReference type="ARBA" id="ARBA00022530"/>
    </source>
</evidence>
<evidence type="ECO:0000256" key="7">
    <source>
        <dbReference type="ARBA" id="ARBA00023157"/>
    </source>
</evidence>
<comment type="subunit">
    <text evidence="8">Monomer. Homodimer; disulfide-linked.</text>
</comment>
<keyword evidence="6 13" id="KW-0732">Signal</keyword>
<dbReference type="InterPro" id="IPR017994">
    <property type="entry name" value="P_trefoil_chordata"/>
</dbReference>
<evidence type="ECO:0000256" key="12">
    <source>
        <dbReference type="PROSITE-ProRule" id="PRU00779"/>
    </source>
</evidence>
<name>A0A8B7QLX1_HIPAR</name>
<dbReference type="PROSITE" id="PS00025">
    <property type="entry name" value="P_TREFOIL_1"/>
    <property type="match status" value="1"/>
</dbReference>
<comment type="subcellular location">
    <subcellularLocation>
        <location evidence="1">Cytoplasm</location>
    </subcellularLocation>
    <subcellularLocation>
        <location evidence="2">Secreted</location>
        <location evidence="2">Extracellular space</location>
        <location evidence="2">Extracellular matrix</location>
    </subcellularLocation>
</comment>
<dbReference type="CDD" id="cd00111">
    <property type="entry name" value="Trefoil"/>
    <property type="match status" value="1"/>
</dbReference>
<dbReference type="Gene3D" id="4.10.110.10">
    <property type="entry name" value="Spasmolytic Protein, domain 1"/>
    <property type="match status" value="1"/>
</dbReference>
<keyword evidence="7 12" id="KW-1015">Disulfide bond</keyword>
<evidence type="ECO:0000256" key="10">
    <source>
        <dbReference type="ARBA" id="ARBA00039614"/>
    </source>
</evidence>
<dbReference type="RefSeq" id="XP_019489177.1">
    <property type="nucleotide sequence ID" value="XM_019633632.1"/>
</dbReference>
<dbReference type="Proteomes" id="UP000694851">
    <property type="component" value="Unplaced"/>
</dbReference>
<sequence length="80" mass="8796">MEARALWLLAVVLALGFTSSSGEYVGLSENQCTVPAKDRVDCGYPQVTPEQCNSRGCCFDSSIPEVPWCFKPLQESKCTF</sequence>
<feature type="disulfide bond" evidence="12">
    <location>
        <begin position="52"/>
        <end position="69"/>
    </location>
</feature>
<feature type="chain" id="PRO_5034638615" description="Trefoil factor 3" evidence="13">
    <location>
        <begin position="23"/>
        <end position="80"/>
    </location>
</feature>
<dbReference type="PANTHER" id="PTHR13826:SF16">
    <property type="entry name" value="TREFOIL FACTOR 3"/>
    <property type="match status" value="1"/>
</dbReference>
<evidence type="ECO:0000256" key="2">
    <source>
        <dbReference type="ARBA" id="ARBA00004498"/>
    </source>
</evidence>
<dbReference type="PRINTS" id="PR00680">
    <property type="entry name" value="PTREFOIL"/>
</dbReference>
<evidence type="ECO:0000256" key="8">
    <source>
        <dbReference type="ARBA" id="ARBA00025943"/>
    </source>
</evidence>
<dbReference type="GeneID" id="109377324"/>
<keyword evidence="4" id="KW-0964">Secreted</keyword>
<dbReference type="OrthoDB" id="10051464at2759"/>